<dbReference type="AlphaFoldDB" id="A0A0H2X306"/>
<reference evidence="2 3" key="1">
    <citation type="journal article" date="2005" name="Infect. Immun.">
        <title>Comparative genomic analysis of Chlamydia trachomatis oculotropic and genitotropic strains.</title>
        <authorList>
            <person name="Carlson J.H."/>
            <person name="Porcella S.F."/>
            <person name="McClarty G."/>
            <person name="Caldwell H.D."/>
        </authorList>
    </citation>
    <scope>NUCLEOTIDE SEQUENCE [LARGE SCALE GENOMIC DNA]</scope>
    <source>
        <strain evidence="3">ATCC VR-571B / DSM 19440 / HAR-13</strain>
    </source>
</reference>
<dbReference type="InterPro" id="IPR058398">
    <property type="entry name" value="DUF8085"/>
</dbReference>
<keyword evidence="1" id="KW-0732">Signal</keyword>
<dbReference type="Pfam" id="PF26330">
    <property type="entry name" value="DUF8085"/>
    <property type="match status" value="1"/>
</dbReference>
<keyword evidence="3" id="KW-1185">Reference proteome</keyword>
<dbReference type="Proteomes" id="UP000002532">
    <property type="component" value="Chromosome"/>
</dbReference>
<evidence type="ECO:0000313" key="3">
    <source>
        <dbReference type="Proteomes" id="UP000002532"/>
    </source>
</evidence>
<accession>A0A0H2X306</accession>
<dbReference type="KEGG" id="cta:CTA_0796"/>
<proteinExistence type="predicted"/>
<name>A0A0H2X306_CHLTA</name>
<dbReference type="PROSITE" id="PS51257">
    <property type="entry name" value="PROKAR_LIPOPROTEIN"/>
    <property type="match status" value="1"/>
</dbReference>
<organism evidence="2 3">
    <name type="scientific">Chlamydia trachomatis serovar A (strain ATCC VR-571B / DSM 19440 / HAR-13)</name>
    <dbReference type="NCBI Taxonomy" id="315277"/>
    <lineage>
        <taxon>Bacteria</taxon>
        <taxon>Pseudomonadati</taxon>
        <taxon>Chlamydiota</taxon>
        <taxon>Chlamydiia</taxon>
        <taxon>Chlamydiales</taxon>
        <taxon>Chlamydiaceae</taxon>
        <taxon>Chlamydia/Chlamydophila group</taxon>
        <taxon>Chlamydia</taxon>
    </lineage>
</organism>
<evidence type="ECO:0000256" key="1">
    <source>
        <dbReference type="SAM" id="SignalP"/>
    </source>
</evidence>
<protein>
    <submittedName>
        <fullName evidence="2">Hypothetical membrane associated protein</fullName>
    </submittedName>
</protein>
<feature type="signal peptide" evidence="1">
    <location>
        <begin position="1"/>
        <end position="27"/>
    </location>
</feature>
<gene>
    <name evidence="2" type="ordered locus">CTA_0796</name>
</gene>
<dbReference type="HOGENOM" id="CLU_1341277_0_0_0"/>
<sequence length="221" mass="23955">MKKFIYKYSFGALLLLSGLSGLSSCCANSYGSTLAKNTAEIKEESVTLREKPDAGCKKKSSCYLRKFFSRKKPKEKTEPVLPNFKSYADPMTDSERKDLSFVVSAAADKSSIALAMAQGEIKGALSRIREIHPLALLQALAEDPALIAGMKKMQGRDWVWNIFITELSKVFSQAASLGAFSVADVAAFASTLGLDSGTVTSIVDGERWAELIDVVIQNPAI</sequence>
<evidence type="ECO:0000313" key="2">
    <source>
        <dbReference type="EMBL" id="AAX51012.1"/>
    </source>
</evidence>
<dbReference type="EMBL" id="CP000051">
    <property type="protein sequence ID" value="AAX51012.1"/>
    <property type="molecule type" value="Genomic_DNA"/>
</dbReference>
<feature type="chain" id="PRO_5002600827" evidence="1">
    <location>
        <begin position="28"/>
        <end position="221"/>
    </location>
</feature>
<dbReference type="RefSeq" id="WP_010725326.1">
    <property type="nucleotide sequence ID" value="NC_007429.1"/>
</dbReference>